<dbReference type="InterPro" id="IPR009057">
    <property type="entry name" value="Homeodomain-like_sf"/>
</dbReference>
<name>A0ABV9W3M9_9ACTN</name>
<dbReference type="InterPro" id="IPR036271">
    <property type="entry name" value="Tet_transcr_reg_TetR-rel_C_sf"/>
</dbReference>
<proteinExistence type="predicted"/>
<keyword evidence="7" id="KW-1185">Reference proteome</keyword>
<keyword evidence="1" id="KW-0805">Transcription regulation</keyword>
<dbReference type="EMBL" id="JBHSIU010000042">
    <property type="protein sequence ID" value="MFC5002669.1"/>
    <property type="molecule type" value="Genomic_DNA"/>
</dbReference>
<dbReference type="Proteomes" id="UP001595912">
    <property type="component" value="Unassembled WGS sequence"/>
</dbReference>
<dbReference type="Gene3D" id="1.10.10.60">
    <property type="entry name" value="Homeodomain-like"/>
    <property type="match status" value="1"/>
</dbReference>
<feature type="domain" description="HTH tetR-type" evidence="5">
    <location>
        <begin position="6"/>
        <end position="66"/>
    </location>
</feature>
<comment type="caution">
    <text evidence="6">The sequence shown here is derived from an EMBL/GenBank/DDBJ whole genome shotgun (WGS) entry which is preliminary data.</text>
</comment>
<evidence type="ECO:0000256" key="2">
    <source>
        <dbReference type="ARBA" id="ARBA00023125"/>
    </source>
</evidence>
<dbReference type="PANTHER" id="PTHR47506">
    <property type="entry name" value="TRANSCRIPTIONAL REGULATORY PROTEIN"/>
    <property type="match status" value="1"/>
</dbReference>
<dbReference type="Pfam" id="PF16925">
    <property type="entry name" value="TetR_C_13"/>
    <property type="match status" value="1"/>
</dbReference>
<dbReference type="Gene3D" id="1.10.357.10">
    <property type="entry name" value="Tetracycline Repressor, domain 2"/>
    <property type="match status" value="1"/>
</dbReference>
<dbReference type="SUPFAM" id="SSF48498">
    <property type="entry name" value="Tetracyclin repressor-like, C-terminal domain"/>
    <property type="match status" value="1"/>
</dbReference>
<feature type="DNA-binding region" description="H-T-H motif" evidence="4">
    <location>
        <begin position="29"/>
        <end position="48"/>
    </location>
</feature>
<evidence type="ECO:0000259" key="5">
    <source>
        <dbReference type="PROSITE" id="PS50977"/>
    </source>
</evidence>
<dbReference type="RefSeq" id="WP_380120969.1">
    <property type="nucleotide sequence ID" value="NZ_JBHSIU010000042.1"/>
</dbReference>
<dbReference type="PRINTS" id="PR00455">
    <property type="entry name" value="HTHTETR"/>
</dbReference>
<dbReference type="InterPro" id="IPR011075">
    <property type="entry name" value="TetR_C"/>
</dbReference>
<evidence type="ECO:0000313" key="6">
    <source>
        <dbReference type="EMBL" id="MFC5002669.1"/>
    </source>
</evidence>
<dbReference type="PROSITE" id="PS50977">
    <property type="entry name" value="HTH_TETR_2"/>
    <property type="match status" value="1"/>
</dbReference>
<keyword evidence="2 4" id="KW-0238">DNA-binding</keyword>
<dbReference type="Pfam" id="PF00440">
    <property type="entry name" value="TetR_N"/>
    <property type="match status" value="1"/>
</dbReference>
<dbReference type="InterPro" id="IPR001647">
    <property type="entry name" value="HTH_TetR"/>
</dbReference>
<keyword evidence="3" id="KW-0804">Transcription</keyword>
<sequence length="190" mass="20716">MGRPKQFDPDVAVNKAMELFWRKGFAETTPQDLVAELGIGKGSLYSTFFSKRALFDLALQRYVEMRVAGVVETLERPGPVTERLRVALLRLADTDVTPTPRGCLAVNTAVELAGCDEVAAEVVGRLFDRIEAAFQAVIEEGQRSGEITAGRDSRQLASLILASFIGMSVLAKTTDAQRLRRTIDAVMAAL</sequence>
<dbReference type="SUPFAM" id="SSF46689">
    <property type="entry name" value="Homeodomain-like"/>
    <property type="match status" value="1"/>
</dbReference>
<evidence type="ECO:0000256" key="1">
    <source>
        <dbReference type="ARBA" id="ARBA00023015"/>
    </source>
</evidence>
<evidence type="ECO:0000256" key="4">
    <source>
        <dbReference type="PROSITE-ProRule" id="PRU00335"/>
    </source>
</evidence>
<evidence type="ECO:0000313" key="7">
    <source>
        <dbReference type="Proteomes" id="UP001595912"/>
    </source>
</evidence>
<dbReference type="PANTHER" id="PTHR47506:SF1">
    <property type="entry name" value="HTH-TYPE TRANSCRIPTIONAL REGULATOR YJDC"/>
    <property type="match status" value="1"/>
</dbReference>
<organism evidence="6 7">
    <name type="scientific">Dactylosporangium cerinum</name>
    <dbReference type="NCBI Taxonomy" id="1434730"/>
    <lineage>
        <taxon>Bacteria</taxon>
        <taxon>Bacillati</taxon>
        <taxon>Actinomycetota</taxon>
        <taxon>Actinomycetes</taxon>
        <taxon>Micromonosporales</taxon>
        <taxon>Micromonosporaceae</taxon>
        <taxon>Dactylosporangium</taxon>
    </lineage>
</organism>
<gene>
    <name evidence="6" type="ORF">ACFPIJ_33185</name>
</gene>
<protein>
    <submittedName>
        <fullName evidence="6">TetR/AcrR family transcriptional regulator</fullName>
    </submittedName>
</protein>
<reference evidence="7" key="1">
    <citation type="journal article" date="2019" name="Int. J. Syst. Evol. Microbiol.">
        <title>The Global Catalogue of Microorganisms (GCM) 10K type strain sequencing project: providing services to taxonomists for standard genome sequencing and annotation.</title>
        <authorList>
            <consortium name="The Broad Institute Genomics Platform"/>
            <consortium name="The Broad Institute Genome Sequencing Center for Infectious Disease"/>
            <person name="Wu L."/>
            <person name="Ma J."/>
        </authorList>
    </citation>
    <scope>NUCLEOTIDE SEQUENCE [LARGE SCALE GENOMIC DNA]</scope>
    <source>
        <strain evidence="7">CGMCC 4.7152</strain>
    </source>
</reference>
<evidence type="ECO:0000256" key="3">
    <source>
        <dbReference type="ARBA" id="ARBA00023163"/>
    </source>
</evidence>
<accession>A0ABV9W3M9</accession>